<dbReference type="Pfam" id="PF00122">
    <property type="entry name" value="E1-E2_ATPase"/>
    <property type="match status" value="1"/>
</dbReference>
<dbReference type="PANTHER" id="PTHR43520">
    <property type="entry name" value="ATP7, ISOFORM B"/>
    <property type="match status" value="1"/>
</dbReference>
<evidence type="ECO:0000256" key="6">
    <source>
        <dbReference type="ARBA" id="ARBA00022741"/>
    </source>
</evidence>
<sequence>MKPILPDPSPVRPAGGPGSSAAGWTLSLGGLTCAACALRVERALRALPGVAAVAVNPVNDQARVEVAAGQALDLADLVDAVERAGYEVLGSDTLGPAPRPAGPVPEGPQVDAALAVQARAEAATTAARQDAQRRDILGTALALLLTLPLLLPMLATPFGLHAMPPAGVQAVLASAVLFGPGLRFFRAGWAALRAGSGNMDLLVALGSTAAWGLSMVLWWGGETEALYFESAAVIVALVRLGKALEGRAKQRTAQALRALATLRPPRARLLLDDGRELDRPVEALRVGDRLRVRPGERLPADGVLLAGLSHLDESALSGESLPVARGPGDRVRAGTLNGEGVLELRVSAVGAETTLARIVRLVETAQAAKPPVQRLVDRVSAVFVPAVLGLALLTGLGWLLAGAAPATALLHAVAVLVVACPCALGLATPMALMAGTGVAARHGLLIRDVAALEAAPTIRVVAFDKTGTLTLGRPSLAGLQAAPGVSPEELLRLAAALQQGSEHPLARALAQAVQGGAAGVGPLATPLPQAQDARALPGRGIEGRIDGRLLRLGSPRLAQEEGLDTAPLEAAAAREAAAGRSLAWLMAVQPAGRPRLLGLLSFGDRVRPEAAEAVRRLRERGLHTVMLSGDHAASAEALARQLGLDGCESGLLPADKAEAIARLRAAHGPVAMVGDGLNDAPALAVADLGLAIGGGTDLAMETAGITLMQGDPRRVADALELARRTRRTLVQNLGWAFGYNLIALPLAIAGQLSPALAGAAMACSSLGVVANAWRLQRWRPAPMEGAA</sequence>
<evidence type="ECO:0000256" key="8">
    <source>
        <dbReference type="ARBA" id="ARBA00022967"/>
    </source>
</evidence>
<accession>A0A9X1BQB2</accession>
<dbReference type="SUPFAM" id="SSF81665">
    <property type="entry name" value="Calcium ATPase, transmembrane domain M"/>
    <property type="match status" value="1"/>
</dbReference>
<evidence type="ECO:0000256" key="3">
    <source>
        <dbReference type="ARBA" id="ARBA00022475"/>
    </source>
</evidence>
<keyword evidence="14" id="KW-1185">Reference proteome</keyword>
<dbReference type="EMBL" id="JAERRA010000001">
    <property type="protein sequence ID" value="MBL0719506.1"/>
    <property type="molecule type" value="Genomic_DNA"/>
</dbReference>
<dbReference type="SFLD" id="SFLDG00002">
    <property type="entry name" value="C1.7:_P-type_atpase_like"/>
    <property type="match status" value="1"/>
</dbReference>
<dbReference type="GO" id="GO:0016887">
    <property type="term" value="F:ATP hydrolysis activity"/>
    <property type="evidence" value="ECO:0007669"/>
    <property type="project" value="InterPro"/>
</dbReference>
<dbReference type="InterPro" id="IPR008250">
    <property type="entry name" value="ATPase_P-typ_transduc_dom_A_sf"/>
</dbReference>
<dbReference type="GO" id="GO:0060003">
    <property type="term" value="P:copper ion export"/>
    <property type="evidence" value="ECO:0007669"/>
    <property type="project" value="UniProtKB-ARBA"/>
</dbReference>
<dbReference type="InterPro" id="IPR027256">
    <property type="entry name" value="P-typ_ATPase_IB"/>
</dbReference>
<dbReference type="Gene3D" id="3.40.50.1000">
    <property type="entry name" value="HAD superfamily/HAD-like"/>
    <property type="match status" value="1"/>
</dbReference>
<dbReference type="NCBIfam" id="TIGR01525">
    <property type="entry name" value="ATPase-IB_hvy"/>
    <property type="match status" value="1"/>
</dbReference>
<dbReference type="CDD" id="cd02094">
    <property type="entry name" value="P-type_ATPase_Cu-like"/>
    <property type="match status" value="1"/>
</dbReference>
<dbReference type="InterPro" id="IPR023299">
    <property type="entry name" value="ATPase_P-typ_cyto_dom_N"/>
</dbReference>
<proteinExistence type="inferred from homology"/>
<keyword evidence="7 11" id="KW-0067">ATP-binding</keyword>
<dbReference type="InterPro" id="IPR059000">
    <property type="entry name" value="ATPase_P-type_domA"/>
</dbReference>
<dbReference type="InterPro" id="IPR001757">
    <property type="entry name" value="P_typ_ATPase"/>
</dbReference>
<dbReference type="PROSITE" id="PS00154">
    <property type="entry name" value="ATPASE_E1_E2"/>
    <property type="match status" value="1"/>
</dbReference>
<dbReference type="GO" id="GO:0043682">
    <property type="term" value="F:P-type divalent copper transporter activity"/>
    <property type="evidence" value="ECO:0007669"/>
    <property type="project" value="TreeGrafter"/>
</dbReference>
<dbReference type="NCBIfam" id="TIGR01494">
    <property type="entry name" value="ATPase_P-type"/>
    <property type="match status" value="2"/>
</dbReference>
<feature type="domain" description="HMA" evidence="12">
    <location>
        <begin position="22"/>
        <end position="89"/>
    </location>
</feature>
<evidence type="ECO:0000259" key="12">
    <source>
        <dbReference type="PROSITE" id="PS50846"/>
    </source>
</evidence>
<dbReference type="GO" id="GO:0055070">
    <property type="term" value="P:copper ion homeostasis"/>
    <property type="evidence" value="ECO:0007669"/>
    <property type="project" value="TreeGrafter"/>
</dbReference>
<evidence type="ECO:0000256" key="1">
    <source>
        <dbReference type="ARBA" id="ARBA00004651"/>
    </source>
</evidence>
<feature type="transmembrane region" description="Helical" evidence="11">
    <location>
        <begin position="729"/>
        <end position="749"/>
    </location>
</feature>
<feature type="transmembrane region" description="Helical" evidence="11">
    <location>
        <begin position="20"/>
        <end position="38"/>
    </location>
</feature>
<dbReference type="Proteomes" id="UP000643207">
    <property type="component" value="Unassembled WGS sequence"/>
</dbReference>
<name>A0A9X1BQB2_9BURK</name>
<comment type="similarity">
    <text evidence="2 11">Belongs to the cation transport ATPase (P-type) (TC 3.A.3) family. Type IB subfamily.</text>
</comment>
<evidence type="ECO:0000256" key="10">
    <source>
        <dbReference type="ARBA" id="ARBA00023136"/>
    </source>
</evidence>
<dbReference type="Gene3D" id="3.30.70.100">
    <property type="match status" value="1"/>
</dbReference>
<feature type="transmembrane region" description="Helical" evidence="11">
    <location>
        <begin position="406"/>
        <end position="427"/>
    </location>
</feature>
<dbReference type="Pfam" id="PF00403">
    <property type="entry name" value="HMA"/>
    <property type="match status" value="1"/>
</dbReference>
<keyword evidence="6 11" id="KW-0547">Nucleotide-binding</keyword>
<dbReference type="PROSITE" id="PS50846">
    <property type="entry name" value="HMA_2"/>
    <property type="match status" value="1"/>
</dbReference>
<dbReference type="SFLD" id="SFLDS00003">
    <property type="entry name" value="Haloacid_Dehalogenase"/>
    <property type="match status" value="1"/>
</dbReference>
<feature type="transmembrane region" description="Helical" evidence="11">
    <location>
        <begin position="136"/>
        <end position="160"/>
    </location>
</feature>
<dbReference type="InterPro" id="IPR044492">
    <property type="entry name" value="P_typ_ATPase_HD_dom"/>
</dbReference>
<dbReference type="InterPro" id="IPR006121">
    <property type="entry name" value="HMA_dom"/>
</dbReference>
<feature type="transmembrane region" description="Helical" evidence="11">
    <location>
        <begin position="166"/>
        <end position="185"/>
    </location>
</feature>
<dbReference type="AlphaFoldDB" id="A0A9X1BQB2"/>
<dbReference type="FunFam" id="2.70.150.10:FF:000020">
    <property type="entry name" value="Copper-exporting P-type ATPase A"/>
    <property type="match status" value="1"/>
</dbReference>
<evidence type="ECO:0000256" key="4">
    <source>
        <dbReference type="ARBA" id="ARBA00022692"/>
    </source>
</evidence>
<protein>
    <submittedName>
        <fullName evidence="13">Copper-translocating P-type ATPase</fullName>
    </submittedName>
</protein>
<dbReference type="RefSeq" id="WP_201824831.1">
    <property type="nucleotide sequence ID" value="NZ_JAERRA010000001.1"/>
</dbReference>
<dbReference type="InterPro" id="IPR036163">
    <property type="entry name" value="HMA_dom_sf"/>
</dbReference>
<feature type="transmembrane region" description="Helical" evidence="11">
    <location>
        <begin position="225"/>
        <end position="241"/>
    </location>
</feature>
<dbReference type="InterPro" id="IPR023298">
    <property type="entry name" value="ATPase_P-typ_TM_dom_sf"/>
</dbReference>
<dbReference type="Pfam" id="PF00702">
    <property type="entry name" value="Hydrolase"/>
    <property type="match status" value="1"/>
</dbReference>
<gene>
    <name evidence="13" type="ORF">JI742_06345</name>
</gene>
<evidence type="ECO:0000256" key="5">
    <source>
        <dbReference type="ARBA" id="ARBA00022723"/>
    </source>
</evidence>
<evidence type="ECO:0000256" key="2">
    <source>
        <dbReference type="ARBA" id="ARBA00006024"/>
    </source>
</evidence>
<keyword evidence="8" id="KW-1278">Translocase</keyword>
<evidence type="ECO:0000256" key="7">
    <source>
        <dbReference type="ARBA" id="ARBA00022840"/>
    </source>
</evidence>
<feature type="transmembrane region" description="Helical" evidence="11">
    <location>
        <begin position="755"/>
        <end position="773"/>
    </location>
</feature>
<dbReference type="SUPFAM" id="SSF81653">
    <property type="entry name" value="Calcium ATPase, transduction domain A"/>
    <property type="match status" value="1"/>
</dbReference>
<dbReference type="Gene3D" id="2.70.150.10">
    <property type="entry name" value="Calcium-transporting ATPase, cytoplasmic transduction domain A"/>
    <property type="match status" value="1"/>
</dbReference>
<dbReference type="CDD" id="cd00371">
    <property type="entry name" value="HMA"/>
    <property type="match status" value="1"/>
</dbReference>
<evidence type="ECO:0000256" key="9">
    <source>
        <dbReference type="ARBA" id="ARBA00022989"/>
    </source>
</evidence>
<evidence type="ECO:0000313" key="14">
    <source>
        <dbReference type="Proteomes" id="UP000643207"/>
    </source>
</evidence>
<dbReference type="Gene3D" id="3.40.1110.10">
    <property type="entry name" value="Calcium-transporting ATPase, cytoplasmic domain N"/>
    <property type="match status" value="1"/>
</dbReference>
<dbReference type="GO" id="GO:0005886">
    <property type="term" value="C:plasma membrane"/>
    <property type="evidence" value="ECO:0007669"/>
    <property type="project" value="UniProtKB-SubCell"/>
</dbReference>
<dbReference type="SUPFAM" id="SSF56784">
    <property type="entry name" value="HAD-like"/>
    <property type="match status" value="1"/>
</dbReference>
<dbReference type="SFLD" id="SFLDF00027">
    <property type="entry name" value="p-type_atpase"/>
    <property type="match status" value="1"/>
</dbReference>
<keyword evidence="9 11" id="KW-1133">Transmembrane helix</keyword>
<evidence type="ECO:0000313" key="13">
    <source>
        <dbReference type="EMBL" id="MBL0719506.1"/>
    </source>
</evidence>
<dbReference type="GO" id="GO:0005507">
    <property type="term" value="F:copper ion binding"/>
    <property type="evidence" value="ECO:0007669"/>
    <property type="project" value="TreeGrafter"/>
</dbReference>
<comment type="subcellular location">
    <subcellularLocation>
        <location evidence="1">Cell membrane</location>
        <topology evidence="1">Multi-pass membrane protein</topology>
    </subcellularLocation>
</comment>
<dbReference type="PANTHER" id="PTHR43520:SF8">
    <property type="entry name" value="P-TYPE CU(+) TRANSPORTER"/>
    <property type="match status" value="1"/>
</dbReference>
<keyword evidence="4 11" id="KW-0812">Transmembrane</keyword>
<dbReference type="InterPro" id="IPR036412">
    <property type="entry name" value="HAD-like_sf"/>
</dbReference>
<feature type="transmembrane region" description="Helical" evidence="11">
    <location>
        <begin position="197"/>
        <end position="219"/>
    </location>
</feature>
<dbReference type="SUPFAM" id="SSF55008">
    <property type="entry name" value="HMA, heavy metal-associated domain"/>
    <property type="match status" value="1"/>
</dbReference>
<organism evidence="13 14">
    <name type="scientific">Aquariibacter lacus</name>
    <dbReference type="NCBI Taxonomy" id="2801332"/>
    <lineage>
        <taxon>Bacteria</taxon>
        <taxon>Pseudomonadati</taxon>
        <taxon>Pseudomonadota</taxon>
        <taxon>Betaproteobacteria</taxon>
        <taxon>Burkholderiales</taxon>
        <taxon>Sphaerotilaceae</taxon>
        <taxon>Aquariibacter</taxon>
    </lineage>
</organism>
<feature type="transmembrane region" description="Helical" evidence="11">
    <location>
        <begin position="379"/>
        <end position="400"/>
    </location>
</feature>
<dbReference type="InterPro" id="IPR018303">
    <property type="entry name" value="ATPase_P-typ_P_site"/>
</dbReference>
<keyword evidence="3 11" id="KW-1003">Cell membrane</keyword>
<dbReference type="GO" id="GO:0005524">
    <property type="term" value="F:ATP binding"/>
    <property type="evidence" value="ECO:0007669"/>
    <property type="project" value="UniProtKB-UniRule"/>
</dbReference>
<dbReference type="PRINTS" id="PR00119">
    <property type="entry name" value="CATATPASE"/>
</dbReference>
<keyword evidence="10 11" id="KW-0472">Membrane</keyword>
<evidence type="ECO:0000256" key="11">
    <source>
        <dbReference type="RuleBase" id="RU362081"/>
    </source>
</evidence>
<comment type="caution">
    <text evidence="13">The sequence shown here is derived from an EMBL/GenBank/DDBJ whole genome shotgun (WGS) entry which is preliminary data.</text>
</comment>
<reference evidence="13 14" key="1">
    <citation type="submission" date="2021-01" db="EMBL/GenBank/DDBJ databases">
        <title>Piscinibacter sp. Jin2 Genome sequencing and assembly.</title>
        <authorList>
            <person name="Kim I."/>
        </authorList>
    </citation>
    <scope>NUCLEOTIDE SEQUENCE [LARGE SCALE GENOMIC DNA]</scope>
    <source>
        <strain evidence="13 14">Jin2</strain>
    </source>
</reference>
<keyword evidence="5 11" id="KW-0479">Metal-binding</keyword>
<dbReference type="InterPro" id="IPR023214">
    <property type="entry name" value="HAD_sf"/>
</dbReference>